<organism evidence="2">
    <name type="scientific">Arundo donax</name>
    <name type="common">Giant reed</name>
    <name type="synonym">Donax arundinaceus</name>
    <dbReference type="NCBI Taxonomy" id="35708"/>
    <lineage>
        <taxon>Eukaryota</taxon>
        <taxon>Viridiplantae</taxon>
        <taxon>Streptophyta</taxon>
        <taxon>Embryophyta</taxon>
        <taxon>Tracheophyta</taxon>
        <taxon>Spermatophyta</taxon>
        <taxon>Magnoliopsida</taxon>
        <taxon>Liliopsida</taxon>
        <taxon>Poales</taxon>
        <taxon>Poaceae</taxon>
        <taxon>PACMAD clade</taxon>
        <taxon>Arundinoideae</taxon>
        <taxon>Arundineae</taxon>
        <taxon>Arundo</taxon>
    </lineage>
</organism>
<protein>
    <submittedName>
        <fullName evidence="2">Uncharacterized protein</fullName>
    </submittedName>
</protein>
<dbReference type="AlphaFoldDB" id="A0A0A8Z5D0"/>
<sequence>MDLVPNEAFFVIVTLIGQLSDLIAALPYLVILRGRKTS</sequence>
<accession>A0A0A8Z5D0</accession>
<evidence type="ECO:0000256" key="1">
    <source>
        <dbReference type="SAM" id="Phobius"/>
    </source>
</evidence>
<feature type="transmembrane region" description="Helical" evidence="1">
    <location>
        <begin position="12"/>
        <end position="32"/>
    </location>
</feature>
<name>A0A0A8Z5D0_ARUDO</name>
<reference evidence="2" key="2">
    <citation type="journal article" date="2015" name="Data Brief">
        <title>Shoot transcriptome of the giant reed, Arundo donax.</title>
        <authorList>
            <person name="Barrero R.A."/>
            <person name="Guerrero F.D."/>
            <person name="Moolhuijzen P."/>
            <person name="Goolsby J.A."/>
            <person name="Tidwell J."/>
            <person name="Bellgard S.E."/>
            <person name="Bellgard M.I."/>
        </authorList>
    </citation>
    <scope>NUCLEOTIDE SEQUENCE</scope>
    <source>
        <tissue evidence="2">Shoot tissue taken approximately 20 cm above the soil surface</tissue>
    </source>
</reference>
<proteinExistence type="predicted"/>
<keyword evidence="1" id="KW-1133">Transmembrane helix</keyword>
<dbReference type="EMBL" id="GBRH01265940">
    <property type="protein sequence ID" value="JAD31955.1"/>
    <property type="molecule type" value="Transcribed_RNA"/>
</dbReference>
<evidence type="ECO:0000313" key="2">
    <source>
        <dbReference type="EMBL" id="JAD31955.1"/>
    </source>
</evidence>
<keyword evidence="1" id="KW-0472">Membrane</keyword>
<keyword evidence="1" id="KW-0812">Transmembrane</keyword>
<reference evidence="2" key="1">
    <citation type="submission" date="2014-09" db="EMBL/GenBank/DDBJ databases">
        <authorList>
            <person name="Magalhaes I.L.F."/>
            <person name="Oliveira U."/>
            <person name="Santos F.R."/>
            <person name="Vidigal T.H.D.A."/>
            <person name="Brescovit A.D."/>
            <person name="Santos A.J."/>
        </authorList>
    </citation>
    <scope>NUCLEOTIDE SEQUENCE</scope>
    <source>
        <tissue evidence="2">Shoot tissue taken approximately 20 cm above the soil surface</tissue>
    </source>
</reference>